<evidence type="ECO:0000256" key="2">
    <source>
        <dbReference type="ARBA" id="ARBA00022737"/>
    </source>
</evidence>
<dbReference type="Pfam" id="PF04192">
    <property type="entry name" value="Utp21"/>
    <property type="match status" value="1"/>
</dbReference>
<dbReference type="SUPFAM" id="SSF50978">
    <property type="entry name" value="WD40 repeat-like"/>
    <property type="match status" value="1"/>
</dbReference>
<sequence length="552" mass="61077">MMEATVFLGTFNAAESFWYPSADLCLNTILSRSSMDNSLNSNIRKMFIIGNPLFLKISRQTPAVDVVGVGLSSGLIIIHNIKFDESLMKFQQDWGPVTSLSFRTDGHPAMVAGSPVGHIGLWDLEEKKLPLIITNGADNGIRVWIFYTAGGGGRLLRSRLGHSAPPTKVQHHGLNGHHILSAGQDGTLQSFSTVHERFNRSLGHGTIYFLFRGKMAVMDNEMLISILFSARQSDWDSIVACHRGSRLVSDCSLFLSWYSGMLVIALDDFTLNVLDVETKRVVRKFPGHRGQVNDMAFSPDGRWLIAAAMDCTIRTWDLPSGCLVDCFLVDSAAVSLTMSPTGDFLASSHVDSLGIYFWSNNTLCSMVSLCPLPSDYEPTVIMLPGTCPNQDDDLKSEPVTLSLLPDSRWKTLLHLDIINDGFLAQKSAFFQQLESATLRNKYNGPVGMLKEMGPSGVDAELRGLAPDMGGDVSVLQDFLKIVAMLNSKRDFDLAQAYLALFLKLHLRLITQEPELMEEASRVSEKLEEMWTSMQTLFNQSLCLLSYTKSALL</sequence>
<dbReference type="Gene3D" id="2.130.10.10">
    <property type="entry name" value="YVTN repeat-like/Quinoprotein amine dehydrogenase"/>
    <property type="match status" value="3"/>
</dbReference>
<gene>
    <name evidence="6" type="primary">WDR36</name>
</gene>
<dbReference type="GO" id="GO:0006364">
    <property type="term" value="P:rRNA processing"/>
    <property type="evidence" value="ECO:0007669"/>
    <property type="project" value="InterPro"/>
</dbReference>
<reference evidence="6" key="1">
    <citation type="submission" date="2025-08" db="UniProtKB">
        <authorList>
            <consortium name="Ensembl"/>
        </authorList>
    </citation>
    <scope>IDENTIFICATION</scope>
</reference>
<dbReference type="Ensembl" id="ENSOTST00005097039.2">
    <property type="protein sequence ID" value="ENSOTSP00005089375.1"/>
    <property type="gene ID" value="ENSOTSG00005042056.2"/>
</dbReference>
<feature type="repeat" description="WD" evidence="3">
    <location>
        <begin position="285"/>
        <end position="321"/>
    </location>
</feature>
<dbReference type="PANTHER" id="PTHR22840">
    <property type="entry name" value="WD REPEAT-CONTAINING PROTEIN 36"/>
    <property type="match status" value="1"/>
</dbReference>
<dbReference type="Pfam" id="PF25171">
    <property type="entry name" value="Beta-prop_WDR36-Utp21_1st"/>
    <property type="match status" value="1"/>
</dbReference>
<dbReference type="InterPro" id="IPR059157">
    <property type="entry name" value="WDR36-Utp21_N"/>
</dbReference>
<feature type="domain" description="WDR36/Utp21 N-terminal" evidence="5">
    <location>
        <begin position="58"/>
        <end position="129"/>
    </location>
</feature>
<keyword evidence="1 3" id="KW-0853">WD repeat</keyword>
<organism evidence="6 7">
    <name type="scientific">Oncorhynchus tshawytscha</name>
    <name type="common">Chinook salmon</name>
    <name type="synonym">Salmo tshawytscha</name>
    <dbReference type="NCBI Taxonomy" id="74940"/>
    <lineage>
        <taxon>Eukaryota</taxon>
        <taxon>Metazoa</taxon>
        <taxon>Chordata</taxon>
        <taxon>Craniata</taxon>
        <taxon>Vertebrata</taxon>
        <taxon>Euteleostomi</taxon>
        <taxon>Actinopterygii</taxon>
        <taxon>Neopterygii</taxon>
        <taxon>Teleostei</taxon>
        <taxon>Protacanthopterygii</taxon>
        <taxon>Salmoniformes</taxon>
        <taxon>Salmonidae</taxon>
        <taxon>Salmoninae</taxon>
        <taxon>Oncorhynchus</taxon>
    </lineage>
</organism>
<evidence type="ECO:0000313" key="7">
    <source>
        <dbReference type="Proteomes" id="UP000694402"/>
    </source>
</evidence>
<proteinExistence type="predicted"/>
<evidence type="ECO:0000256" key="3">
    <source>
        <dbReference type="PROSITE-ProRule" id="PRU00221"/>
    </source>
</evidence>
<evidence type="ECO:0008006" key="8">
    <source>
        <dbReference type="Google" id="ProtNLM"/>
    </source>
</evidence>
<dbReference type="InterPro" id="IPR015943">
    <property type="entry name" value="WD40/YVTN_repeat-like_dom_sf"/>
</dbReference>
<dbReference type="InterPro" id="IPR001680">
    <property type="entry name" value="WD40_rpt"/>
</dbReference>
<dbReference type="InterPro" id="IPR036322">
    <property type="entry name" value="WD40_repeat_dom_sf"/>
</dbReference>
<dbReference type="PROSITE" id="PS50082">
    <property type="entry name" value="WD_REPEATS_2"/>
    <property type="match status" value="1"/>
</dbReference>
<keyword evidence="2" id="KW-0677">Repeat</keyword>
<dbReference type="AlphaFoldDB" id="A0A8C8J3W8"/>
<dbReference type="InterPro" id="IPR007319">
    <property type="entry name" value="WDR36/Utp21_C"/>
</dbReference>
<dbReference type="PROSITE" id="PS00678">
    <property type="entry name" value="WD_REPEATS_1"/>
    <property type="match status" value="1"/>
</dbReference>
<feature type="domain" description="WDR36/Utp21 C-terminal" evidence="4">
    <location>
        <begin position="423"/>
        <end position="547"/>
    </location>
</feature>
<dbReference type="SMART" id="SM00320">
    <property type="entry name" value="WD40"/>
    <property type="match status" value="4"/>
</dbReference>
<dbReference type="GeneTree" id="ENSGT00940000153662"/>
<evidence type="ECO:0000259" key="4">
    <source>
        <dbReference type="Pfam" id="PF04192"/>
    </source>
</evidence>
<name>A0A8C8J3W8_ONCTS</name>
<evidence type="ECO:0000256" key="1">
    <source>
        <dbReference type="ARBA" id="ARBA00022574"/>
    </source>
</evidence>
<evidence type="ECO:0000313" key="6">
    <source>
        <dbReference type="Ensembl" id="ENSOTSP00005089375.1"/>
    </source>
</evidence>
<keyword evidence="7" id="KW-1185">Reference proteome</keyword>
<dbReference type="GO" id="GO:0032040">
    <property type="term" value="C:small-subunit processome"/>
    <property type="evidence" value="ECO:0007669"/>
    <property type="project" value="InterPro"/>
</dbReference>
<dbReference type="PANTHER" id="PTHR22840:SF12">
    <property type="entry name" value="WD REPEAT-CONTAINING PROTEIN 36"/>
    <property type="match status" value="1"/>
</dbReference>
<dbReference type="GO" id="GO:0034388">
    <property type="term" value="C:Pwp2p-containing subcomplex of 90S preribosome"/>
    <property type="evidence" value="ECO:0007669"/>
    <property type="project" value="TreeGrafter"/>
</dbReference>
<reference evidence="6" key="2">
    <citation type="submission" date="2025-09" db="UniProtKB">
        <authorList>
            <consortium name="Ensembl"/>
        </authorList>
    </citation>
    <scope>IDENTIFICATION</scope>
</reference>
<evidence type="ECO:0000259" key="5">
    <source>
        <dbReference type="Pfam" id="PF25171"/>
    </source>
</evidence>
<accession>A0A8C8J3W8</accession>
<dbReference type="Proteomes" id="UP000694402">
    <property type="component" value="Unassembled WGS sequence"/>
</dbReference>
<protein>
    <recommendedName>
        <fullName evidence="8">Small-subunit processome Utp21 domain-containing protein</fullName>
    </recommendedName>
</protein>
<dbReference type="InterPro" id="IPR019775">
    <property type="entry name" value="WD40_repeat_CS"/>
</dbReference>
<dbReference type="PROSITE" id="PS50294">
    <property type="entry name" value="WD_REPEATS_REGION"/>
    <property type="match status" value="1"/>
</dbReference>
<dbReference type="Pfam" id="PF25168">
    <property type="entry name" value="Beta-prop_WDR36-Utp21_2nd"/>
    <property type="match status" value="1"/>
</dbReference>